<comment type="caution">
    <text evidence="3">The sequence shown here is derived from an EMBL/GenBank/DDBJ whole genome shotgun (WGS) entry which is preliminary data.</text>
</comment>
<feature type="chain" id="PRO_5002142713" evidence="2">
    <location>
        <begin position="28"/>
        <end position="238"/>
    </location>
</feature>
<gene>
    <name evidence="3" type="ORF">DB43_GS00160</name>
</gene>
<sequence>MMKPLFNIFLSFMTACFFLANPMKIHAEEVDGDEEKTENVEETVYQEDVDPLRQPPKSNLGNYLLSAALLVAATGVGGYYLGEDNSHTKKKVIKPDCPVCPECSPCPPDCVCPTCATCGCPSTSVDDTVTVTVTVSGDFITTSSLTIAFAFVSPDGSYRNDSITVSPSQTKLAQRIQGPPLTPGIWRLIITGVDGASQPVLPSIFVTVSTANSGIIAQETFGGITPGDIMTINFTISS</sequence>
<accession>A0A0C1C848</accession>
<evidence type="ECO:0000256" key="2">
    <source>
        <dbReference type="SAM" id="SignalP"/>
    </source>
</evidence>
<dbReference type="Proteomes" id="UP000031307">
    <property type="component" value="Unassembled WGS sequence"/>
</dbReference>
<keyword evidence="1" id="KW-0812">Transmembrane</keyword>
<evidence type="ECO:0000313" key="4">
    <source>
        <dbReference type="Proteomes" id="UP000031307"/>
    </source>
</evidence>
<protein>
    <submittedName>
        <fullName evidence="3">Uncharacterized protein</fullName>
    </submittedName>
</protein>
<evidence type="ECO:0000256" key="1">
    <source>
        <dbReference type="SAM" id="Phobius"/>
    </source>
</evidence>
<dbReference type="PATRIC" id="fig|83552.4.peg.1641"/>
<reference evidence="3 4" key="1">
    <citation type="journal article" date="2014" name="Mol. Biol. Evol.">
        <title>Massive expansion of Ubiquitination-related gene families within the Chlamydiae.</title>
        <authorList>
            <person name="Domman D."/>
            <person name="Collingro A."/>
            <person name="Lagkouvardos I."/>
            <person name="Gehre L."/>
            <person name="Weinmaier T."/>
            <person name="Rattei T."/>
            <person name="Subtil A."/>
            <person name="Horn M."/>
        </authorList>
    </citation>
    <scope>NUCLEOTIDE SEQUENCE [LARGE SCALE GENOMIC DNA]</scope>
    <source>
        <strain evidence="3 4">OEW1</strain>
    </source>
</reference>
<organism evidence="3 4">
    <name type="scientific">Parachlamydia acanthamoebae</name>
    <dbReference type="NCBI Taxonomy" id="83552"/>
    <lineage>
        <taxon>Bacteria</taxon>
        <taxon>Pseudomonadati</taxon>
        <taxon>Chlamydiota</taxon>
        <taxon>Chlamydiia</taxon>
        <taxon>Parachlamydiales</taxon>
        <taxon>Parachlamydiaceae</taxon>
        <taxon>Parachlamydia</taxon>
    </lineage>
</organism>
<dbReference type="PROSITE" id="PS51257">
    <property type="entry name" value="PROKAR_LIPOPROTEIN"/>
    <property type="match status" value="1"/>
</dbReference>
<name>A0A0C1C848_9BACT</name>
<feature type="signal peptide" evidence="2">
    <location>
        <begin position="1"/>
        <end position="27"/>
    </location>
</feature>
<evidence type="ECO:0000313" key="3">
    <source>
        <dbReference type="EMBL" id="KIA77210.1"/>
    </source>
</evidence>
<dbReference type="AlphaFoldDB" id="A0A0C1C848"/>
<keyword evidence="1" id="KW-1133">Transmembrane helix</keyword>
<keyword evidence="2" id="KW-0732">Signal</keyword>
<keyword evidence="1" id="KW-0472">Membrane</keyword>
<dbReference type="EMBL" id="JSAM01000088">
    <property type="protein sequence ID" value="KIA77210.1"/>
    <property type="molecule type" value="Genomic_DNA"/>
</dbReference>
<dbReference type="RefSeq" id="WP_006342062.1">
    <property type="nucleotide sequence ID" value="NZ_BAWW01000039.1"/>
</dbReference>
<proteinExistence type="predicted"/>
<feature type="transmembrane region" description="Helical" evidence="1">
    <location>
        <begin position="60"/>
        <end position="81"/>
    </location>
</feature>